<name>A0A8E6B427_9BACT</name>
<evidence type="ECO:0000313" key="2">
    <source>
        <dbReference type="EMBL" id="QVL30924.1"/>
    </source>
</evidence>
<keyword evidence="1" id="KW-0732">Signal</keyword>
<dbReference type="RefSeq" id="WP_213494806.1">
    <property type="nucleotide sequence ID" value="NZ_CP074694.1"/>
</dbReference>
<proteinExistence type="predicted"/>
<dbReference type="EMBL" id="CP074694">
    <property type="protein sequence ID" value="QVL30924.1"/>
    <property type="molecule type" value="Genomic_DNA"/>
</dbReference>
<evidence type="ECO:0000256" key="1">
    <source>
        <dbReference type="SAM" id="SignalP"/>
    </source>
</evidence>
<feature type="signal peptide" evidence="1">
    <location>
        <begin position="1"/>
        <end position="25"/>
    </location>
</feature>
<evidence type="ECO:0008006" key="4">
    <source>
        <dbReference type="Google" id="ProtNLM"/>
    </source>
</evidence>
<gene>
    <name evidence="2" type="ORF">KIH39_18995</name>
</gene>
<dbReference type="AlphaFoldDB" id="A0A8E6B427"/>
<dbReference type="Proteomes" id="UP000676194">
    <property type="component" value="Chromosome"/>
</dbReference>
<keyword evidence="3" id="KW-1185">Reference proteome</keyword>
<evidence type="ECO:0000313" key="3">
    <source>
        <dbReference type="Proteomes" id="UP000676194"/>
    </source>
</evidence>
<feature type="chain" id="PRO_5034316763" description="Methanolan biosynthesis EpsI domain-containing protein" evidence="1">
    <location>
        <begin position="26"/>
        <end position="243"/>
    </location>
</feature>
<sequence length="243" mass="26653">MIRKPWWITGILLGAVSSLASPALADPPRLIKSSSEKTVTIPVKLPWPVELSAIPETHREAVTKVVQSPTLSALGSSEEFHSDFKSYLWMLDHPERVTLAWRRLGIAAVEIRRTKEGNFTWSDGQGSELVWTCVASNDEGRIWYAEGKARAGALCPVVPVKAVAVLRHKAIRDSQGLSGVRHQTEIFLQTDSKAAVIVTRLLGPAAPRYAEQGAEQVLLFFSGIADYLAKHPEKGPSLLAEKK</sequence>
<protein>
    <recommendedName>
        <fullName evidence="4">Methanolan biosynthesis EpsI domain-containing protein</fullName>
    </recommendedName>
</protein>
<reference evidence="2" key="1">
    <citation type="submission" date="2021-05" db="EMBL/GenBank/DDBJ databases">
        <title>Complete genome sequence of the cellulolytic planctomycete Telmatocola sphagniphila SP2T and characterization of the first cellulase from planctomycetes.</title>
        <authorList>
            <person name="Rakitin A.L."/>
            <person name="Beletsky A.V."/>
            <person name="Naumoff D.G."/>
            <person name="Kulichevskaya I.S."/>
            <person name="Mardanov A.V."/>
            <person name="Ravin N.V."/>
            <person name="Dedysh S.N."/>
        </authorList>
    </citation>
    <scope>NUCLEOTIDE SEQUENCE</scope>
    <source>
        <strain evidence="2">SP2T</strain>
    </source>
</reference>
<accession>A0A8E6B427</accession>
<dbReference type="KEGG" id="tsph:KIH39_18995"/>
<organism evidence="2 3">
    <name type="scientific">Telmatocola sphagniphila</name>
    <dbReference type="NCBI Taxonomy" id="1123043"/>
    <lineage>
        <taxon>Bacteria</taxon>
        <taxon>Pseudomonadati</taxon>
        <taxon>Planctomycetota</taxon>
        <taxon>Planctomycetia</taxon>
        <taxon>Gemmatales</taxon>
        <taxon>Gemmataceae</taxon>
    </lineage>
</organism>